<dbReference type="GO" id="GO:0005886">
    <property type="term" value="C:plasma membrane"/>
    <property type="evidence" value="ECO:0000318"/>
    <property type="project" value="GO_Central"/>
</dbReference>
<dbReference type="GO" id="GO:0005802">
    <property type="term" value="C:trans-Golgi network"/>
    <property type="evidence" value="ECO:0000318"/>
    <property type="project" value="GO_Central"/>
</dbReference>
<dbReference type="PANTHER" id="PTHR28581:SF1">
    <property type="entry name" value="CONSORTIN"/>
    <property type="match status" value="1"/>
</dbReference>
<evidence type="ECO:0000259" key="3">
    <source>
        <dbReference type="Pfam" id="PF15281"/>
    </source>
</evidence>
<name>Q1RMA5_DANRE</name>
<dbReference type="Pfam" id="PF15281">
    <property type="entry name" value="Consortin_C"/>
    <property type="match status" value="1"/>
</dbReference>
<dbReference type="GO" id="GO:0071253">
    <property type="term" value="F:connexin binding"/>
    <property type="evidence" value="ECO:0000318"/>
    <property type="project" value="GO_Central"/>
</dbReference>
<feature type="region of interest" description="Disordered" evidence="1">
    <location>
        <begin position="207"/>
        <end position="257"/>
    </location>
</feature>
<dbReference type="GeneID" id="566273"/>
<keyword evidence="2" id="KW-0472">Membrane</keyword>
<evidence type="ECO:0000313" key="6">
    <source>
        <dbReference type="Proteomes" id="UP000000437"/>
    </source>
</evidence>
<evidence type="ECO:0000256" key="1">
    <source>
        <dbReference type="SAM" id="MobiDB-lite"/>
    </source>
</evidence>
<accession>Q1RMA5</accession>
<feature type="domain" description="Consortin C-terminal" evidence="3">
    <location>
        <begin position="286"/>
        <end position="394"/>
    </location>
</feature>
<dbReference type="GO" id="GO:0042998">
    <property type="term" value="P:positive regulation of Golgi to plasma membrane protein transport"/>
    <property type="evidence" value="ECO:0000318"/>
    <property type="project" value="GO_Central"/>
</dbReference>
<dbReference type="CTD" id="566273"/>
<keyword evidence="2" id="KW-1133">Transmembrane helix</keyword>
<dbReference type="GO" id="GO:0030133">
    <property type="term" value="C:transport vesicle"/>
    <property type="evidence" value="ECO:0000318"/>
    <property type="project" value="GO_Central"/>
</dbReference>
<gene>
    <name evidence="7 8" type="primary">cnstb</name>
    <name evidence="7" type="synonym">cnst</name>
    <name evidence="5 7" type="synonym">si:dkeyp-8f4.4</name>
    <name evidence="7" type="synonym">zgc:136264</name>
</gene>
<dbReference type="RefSeq" id="NP_001020712.2">
    <property type="nucleotide sequence ID" value="NM_001025541.2"/>
</dbReference>
<evidence type="ECO:0000313" key="7">
    <source>
        <dbReference type="RefSeq" id="NP_001020712.2"/>
    </source>
</evidence>
<dbReference type="AGR" id="ZFIN:ZDB-GENE-041001-189"/>
<reference evidence="5" key="1">
    <citation type="submission" date="2006-04" db="EMBL/GenBank/DDBJ databases">
        <authorList>
            <consortium name="NIH - Zebrafish Gene Collection (ZGC) project"/>
        </authorList>
    </citation>
    <scope>NUCLEOTIDE SEQUENCE [LARGE SCALE MRNA]</scope>
    <source>
        <tissue evidence="5">Embryo</tissue>
    </source>
</reference>
<feature type="transmembrane region" description="Helical" evidence="2">
    <location>
        <begin position="337"/>
        <end position="360"/>
    </location>
</feature>
<dbReference type="InterPro" id="IPR042318">
    <property type="entry name" value="Consortin"/>
</dbReference>
<proteinExistence type="evidence at transcript level"/>
<dbReference type="InterPro" id="IPR028129">
    <property type="entry name" value="Consortin_C"/>
</dbReference>
<evidence type="ECO:0000313" key="5">
    <source>
        <dbReference type="EMBL" id="AAI15061.1"/>
    </source>
</evidence>
<reference evidence="7" key="4">
    <citation type="journal article" date="2015" name="Nat. Methods">
        <title>Rapid reverse genetic screening using CRISPR in zebrafish.</title>
        <authorList>
            <person name="Shah A.N."/>
            <person name="Davey C.F."/>
            <person name="Whitebirch A.C."/>
            <person name="Miller A.C."/>
            <person name="Moens C.B."/>
        </authorList>
    </citation>
    <scope>NUCLEOTIDE SEQUENCE</scope>
</reference>
<dbReference type="Proteomes" id="UP000000437">
    <property type="component" value="Chromosome 20"/>
</dbReference>
<feature type="compositionally biased region" description="Acidic residues" evidence="1">
    <location>
        <begin position="233"/>
        <end position="257"/>
    </location>
</feature>
<feature type="domain" description="Consortin N-terminal" evidence="4">
    <location>
        <begin position="104"/>
        <end position="154"/>
    </location>
</feature>
<reference evidence="6" key="2">
    <citation type="journal article" date="2013" name="Nature">
        <title>The zebrafish reference genome sequence and its relationship to the human genome.</title>
        <authorList>
            <consortium name="Genome Reference Consortium Zebrafish"/>
            <person name="Howe K."/>
            <person name="Clark M.D."/>
            <person name="Torroja C.F."/>
            <person name="Torrance J."/>
            <person name="Berthelot C."/>
            <person name="Muffato M."/>
            <person name="Collins J.E."/>
            <person name="Humphray S."/>
            <person name="McLaren K."/>
            <person name="Matthews L."/>
            <person name="McLaren S."/>
            <person name="Sealy I."/>
            <person name="Caccamo M."/>
            <person name="Churcher C."/>
            <person name="Scott C."/>
            <person name="Barrett J.C."/>
            <person name="Koch R."/>
            <person name="Rauch G.J."/>
            <person name="White S."/>
            <person name="Chow W."/>
            <person name="Kilian B."/>
            <person name="Quintais L.T."/>
            <person name="Guerra-Assuncao J.A."/>
            <person name="Zhou Y."/>
            <person name="Gu Y."/>
            <person name="Yen J."/>
            <person name="Vogel J.H."/>
            <person name="Eyre T."/>
            <person name="Redmond S."/>
            <person name="Banerjee R."/>
            <person name="Chi J."/>
            <person name="Fu B."/>
            <person name="Langley E."/>
            <person name="Maguire S.F."/>
            <person name="Laird G.K."/>
            <person name="Lloyd D."/>
            <person name="Kenyon E."/>
            <person name="Donaldson S."/>
            <person name="Sehra H."/>
            <person name="Almeida-King J."/>
            <person name="Loveland J."/>
            <person name="Trevanion S."/>
            <person name="Jones M."/>
            <person name="Quail M."/>
            <person name="Willey D."/>
            <person name="Hunt A."/>
            <person name="Burton J."/>
            <person name="Sims S."/>
            <person name="McLay K."/>
            <person name="Plumb B."/>
            <person name="Davis J."/>
            <person name="Clee C."/>
            <person name="Oliver K."/>
            <person name="Clark R."/>
            <person name="Riddle C."/>
            <person name="Elliot D."/>
            <person name="Eliott D."/>
            <person name="Threadgold G."/>
            <person name="Harden G."/>
            <person name="Ware D."/>
            <person name="Begum S."/>
            <person name="Mortimore B."/>
            <person name="Mortimer B."/>
            <person name="Kerry G."/>
            <person name="Heath P."/>
            <person name="Phillimore B."/>
            <person name="Tracey A."/>
            <person name="Corby N."/>
            <person name="Dunn M."/>
            <person name="Johnson C."/>
            <person name="Wood J."/>
            <person name="Clark S."/>
            <person name="Pelan S."/>
            <person name="Griffiths G."/>
            <person name="Smith M."/>
            <person name="Glithero R."/>
            <person name="Howden P."/>
            <person name="Barker N."/>
            <person name="Lloyd C."/>
            <person name="Stevens C."/>
            <person name="Harley J."/>
            <person name="Holt K."/>
            <person name="Panagiotidis G."/>
            <person name="Lovell J."/>
            <person name="Beasley H."/>
            <person name="Henderson C."/>
            <person name="Gordon D."/>
            <person name="Auger K."/>
            <person name="Wright D."/>
            <person name="Collins J."/>
            <person name="Raisen C."/>
            <person name="Dyer L."/>
            <person name="Leung K."/>
            <person name="Robertson L."/>
            <person name="Ambridge K."/>
            <person name="Leongamornlert D."/>
            <person name="McGuire S."/>
            <person name="Gilderthorp R."/>
            <person name="Griffiths C."/>
            <person name="Manthravadi D."/>
            <person name="Nichol S."/>
            <person name="Barker G."/>
            <person name="Whitehead S."/>
            <person name="Kay M."/>
            <person name="Brown J."/>
            <person name="Murnane C."/>
            <person name="Gray E."/>
            <person name="Humphries M."/>
            <person name="Sycamore N."/>
            <person name="Barker D."/>
            <person name="Saunders D."/>
            <person name="Wallis J."/>
            <person name="Babbage A."/>
            <person name="Hammond S."/>
            <person name="Mashreghi-Mohammadi M."/>
            <person name="Barr L."/>
            <person name="Martin S."/>
            <person name="Wray P."/>
            <person name="Ellington A."/>
            <person name="Matthews N."/>
            <person name="Ellwood M."/>
            <person name="Woodmansey R."/>
            <person name="Clark G."/>
            <person name="Cooper J."/>
            <person name="Cooper J."/>
            <person name="Tromans A."/>
            <person name="Grafham D."/>
            <person name="Skuce C."/>
            <person name="Pandian R."/>
            <person name="Andrews R."/>
            <person name="Harrison E."/>
            <person name="Kimberley A."/>
            <person name="Garnett J."/>
            <person name="Fosker N."/>
            <person name="Hall R."/>
            <person name="Garner P."/>
            <person name="Kelly D."/>
            <person name="Bird C."/>
            <person name="Palmer S."/>
            <person name="Gehring I."/>
            <person name="Berger A."/>
            <person name="Dooley C.M."/>
            <person name="Ersan-Urun Z."/>
            <person name="Eser C."/>
            <person name="Geiger H."/>
            <person name="Geisler M."/>
            <person name="Karotki L."/>
            <person name="Kirn A."/>
            <person name="Konantz J."/>
            <person name="Konantz M."/>
            <person name="Oberlander M."/>
            <person name="Rudolph-Geiger S."/>
            <person name="Teucke M."/>
            <person name="Lanz C."/>
            <person name="Raddatz G."/>
            <person name="Osoegawa K."/>
            <person name="Zhu B."/>
            <person name="Rapp A."/>
            <person name="Widaa S."/>
            <person name="Langford C."/>
            <person name="Yang F."/>
            <person name="Schuster S.C."/>
            <person name="Carter N.P."/>
            <person name="Harrow J."/>
            <person name="Ning Z."/>
            <person name="Herrero J."/>
            <person name="Searle S.M."/>
            <person name="Enright A."/>
            <person name="Geisler R."/>
            <person name="Plasterk R.H."/>
            <person name="Lee C."/>
            <person name="Westerfield M."/>
            <person name="de Jong P.J."/>
            <person name="Zon L.I."/>
            <person name="Postlethwait J.H."/>
            <person name="Nusslein-Volhard C."/>
            <person name="Hubbard T.J."/>
            <person name="Roest Crollius H."/>
            <person name="Rogers J."/>
            <person name="Stemple D.L."/>
        </authorList>
    </citation>
    <scope>NUCLEOTIDE SEQUENCE [LARGE SCALE GENOMIC DNA]</scope>
</reference>
<keyword evidence="6" id="KW-1185">Reference proteome</keyword>
<reference evidence="7" key="5">
    <citation type="submission" date="2025-04" db="UniProtKB">
        <authorList>
            <consortium name="RefSeq"/>
        </authorList>
    </citation>
    <scope>IDENTIFICATION</scope>
</reference>
<reference evidence="7" key="3">
    <citation type="journal article" date="2015" name="Nat. Commun.">
        <title>RFX transcription factors are essential for hearing in mice.</title>
        <authorList>
            <person name="Elkon R."/>
            <person name="Milon B."/>
            <person name="Morrison L."/>
            <person name="Shah M."/>
            <person name="Vijayakumar S."/>
            <person name="Racherla M."/>
            <person name="Leitch C.C."/>
            <person name="Silipino L."/>
            <person name="Hadi S."/>
            <person name="Weiss-Gayet M."/>
            <person name="Barras E."/>
            <person name="Schmid C.D."/>
            <person name="Ait-Lounis A."/>
            <person name="Barnes A."/>
            <person name="Song Y."/>
            <person name="Eisenman D.J."/>
            <person name="Eliyahu E."/>
            <person name="Frolenkov G.I."/>
            <person name="Strome S.E."/>
            <person name="Durand B."/>
            <person name="Zaghloul N.A."/>
            <person name="Jones S.M."/>
            <person name="Reith W."/>
            <person name="Hertzano R."/>
        </authorList>
    </citation>
    <scope>NUCLEOTIDE SEQUENCE</scope>
</reference>
<dbReference type="PANTHER" id="PTHR28581">
    <property type="entry name" value="CONSORTIN"/>
    <property type="match status" value="1"/>
</dbReference>
<dbReference type="InterPro" id="IPR054132">
    <property type="entry name" value="Consortin_N"/>
</dbReference>
<dbReference type="ZFIN" id="ZDB-GENE-041001-189">
    <property type="gene designation" value="cnstb"/>
</dbReference>
<organism evidence="5">
    <name type="scientific">Danio rerio</name>
    <name type="common">Zebrafish</name>
    <name type="synonym">Brachydanio rerio</name>
    <dbReference type="NCBI Taxonomy" id="7955"/>
    <lineage>
        <taxon>Eukaryota</taxon>
        <taxon>Metazoa</taxon>
        <taxon>Chordata</taxon>
        <taxon>Craniata</taxon>
        <taxon>Vertebrata</taxon>
        <taxon>Euteleostomi</taxon>
        <taxon>Actinopterygii</taxon>
        <taxon>Neopterygii</taxon>
        <taxon>Teleostei</taxon>
        <taxon>Ostariophysi</taxon>
        <taxon>Cypriniformes</taxon>
        <taxon>Danionidae</taxon>
        <taxon>Danioninae</taxon>
        <taxon>Danio</taxon>
    </lineage>
</organism>
<dbReference type="Pfam" id="PF22883">
    <property type="entry name" value="Consortin_N"/>
    <property type="match status" value="1"/>
</dbReference>
<evidence type="ECO:0000313" key="8">
    <source>
        <dbReference type="ZFIN" id="ZDB-GENE-041001-189"/>
    </source>
</evidence>
<dbReference type="EMBL" id="BC115060">
    <property type="protein sequence ID" value="AAI15061.1"/>
    <property type="molecule type" value="mRNA"/>
</dbReference>
<protein>
    <submittedName>
        <fullName evidence="7">Consortin, connexin sorting protein b</fullName>
    </submittedName>
    <submittedName>
        <fullName evidence="5">Si:dkeyp-8f4.4</fullName>
    </submittedName>
</protein>
<sequence>MGESESRKSVRWKETSGINKASEDMIISYLTVSDENQNKLPETEVMNAEDDTHELKNINPEERCPANNKSQSCSGDHKGLPGILAPGPSPSLLASLHALVEHNDHMLLPHSLHQIAEGYFLEEDYKWAVEFLHLEKLYHERLLSNLASVQEKWGAQRKMSDKTESNSLLVTNGAEKERERMEVLSHICRTHKRPNLSVQKNMEAVKLRTSPTHETESKSKQEQASVNQISLEAECEPEDDGEFSEEEEEEDEGLEEDECWNEELQEDTELQTPVDELDNLIQVEEMFPSNGLVSILKKRICIKEVGDSEKDSSKRKVRFREPDNTFEQEESARASCLILLLMCVVTVVVSLGGTALYCLLGEAYSNVCIDFSQNMDFYFGPVRQTVAALTQWFTSGAS</sequence>
<evidence type="ECO:0000256" key="2">
    <source>
        <dbReference type="SAM" id="Phobius"/>
    </source>
</evidence>
<keyword evidence="2" id="KW-0812">Transmembrane</keyword>
<dbReference type="AlphaFoldDB" id="Q1RMA5"/>
<dbReference type="OrthoDB" id="9894200at2759"/>
<dbReference type="KEGG" id="dre:566273"/>
<evidence type="ECO:0000259" key="4">
    <source>
        <dbReference type="Pfam" id="PF22883"/>
    </source>
</evidence>
<feature type="compositionally biased region" description="Basic and acidic residues" evidence="1">
    <location>
        <begin position="207"/>
        <end position="221"/>
    </location>
</feature>